<dbReference type="SMART" id="SM01054">
    <property type="entry name" value="CaM_binding"/>
    <property type="match status" value="1"/>
</dbReference>
<feature type="compositionally biased region" description="Low complexity" evidence="1">
    <location>
        <begin position="313"/>
        <end position="328"/>
    </location>
</feature>
<dbReference type="EMBL" id="JAATIQ010000005">
    <property type="protein sequence ID" value="KAF4403114.1"/>
    <property type="molecule type" value="Genomic_DNA"/>
</dbReference>
<evidence type="ECO:0000259" key="2">
    <source>
        <dbReference type="SMART" id="SM01054"/>
    </source>
</evidence>
<organism evidence="3 4">
    <name type="scientific">Cannabis sativa</name>
    <name type="common">Hemp</name>
    <name type="synonym">Marijuana</name>
    <dbReference type="NCBI Taxonomy" id="3483"/>
    <lineage>
        <taxon>Eukaryota</taxon>
        <taxon>Viridiplantae</taxon>
        <taxon>Streptophyta</taxon>
        <taxon>Embryophyta</taxon>
        <taxon>Tracheophyta</taxon>
        <taxon>Spermatophyta</taxon>
        <taxon>Magnoliopsida</taxon>
        <taxon>eudicotyledons</taxon>
        <taxon>Gunneridae</taxon>
        <taxon>Pentapetalae</taxon>
        <taxon>rosids</taxon>
        <taxon>fabids</taxon>
        <taxon>Rosales</taxon>
        <taxon>Cannabaceae</taxon>
        <taxon>Cannabis</taxon>
    </lineage>
</organism>
<reference evidence="3 4" key="1">
    <citation type="journal article" date="2020" name="bioRxiv">
        <title>Sequence and annotation of 42 cannabis genomes reveals extensive copy number variation in cannabinoid synthesis and pathogen resistance genes.</title>
        <authorList>
            <person name="Mckernan K.J."/>
            <person name="Helbert Y."/>
            <person name="Kane L.T."/>
            <person name="Ebling H."/>
            <person name="Zhang L."/>
            <person name="Liu B."/>
            <person name="Eaton Z."/>
            <person name="Mclaughlin S."/>
            <person name="Kingan S."/>
            <person name="Baybayan P."/>
            <person name="Concepcion G."/>
            <person name="Jordan M."/>
            <person name="Riva A."/>
            <person name="Barbazuk W."/>
            <person name="Harkins T."/>
        </authorList>
    </citation>
    <scope>NUCLEOTIDE SEQUENCE [LARGE SCALE GENOMIC DNA]</scope>
    <source>
        <strain evidence="4">cv. Jamaican Lion 4</strain>
        <tissue evidence="3">Leaf</tissue>
    </source>
</reference>
<dbReference type="AlphaFoldDB" id="A0A7J6I6A7"/>
<evidence type="ECO:0000256" key="1">
    <source>
        <dbReference type="SAM" id="MobiDB-lite"/>
    </source>
</evidence>
<proteinExistence type="predicted"/>
<name>A0A7J6I6A7_CANSA</name>
<feature type="non-terminal residue" evidence="3">
    <location>
        <position position="578"/>
    </location>
</feature>
<dbReference type="GO" id="GO:0005516">
    <property type="term" value="F:calmodulin binding"/>
    <property type="evidence" value="ECO:0007669"/>
    <property type="project" value="InterPro"/>
</dbReference>
<protein>
    <recommendedName>
        <fullName evidence="2">Calmodulin-binding domain-containing protein</fullName>
    </recommendedName>
</protein>
<dbReference type="PANTHER" id="PTHR33349:SF41">
    <property type="entry name" value="EMB|CAB62594.1"/>
    <property type="match status" value="1"/>
</dbReference>
<dbReference type="InterPro" id="IPR012417">
    <property type="entry name" value="CaM-bd_dom_pln"/>
</dbReference>
<dbReference type="Proteomes" id="UP000583929">
    <property type="component" value="Unassembled WGS sequence"/>
</dbReference>
<feature type="domain" description="Calmodulin-binding" evidence="2">
    <location>
        <begin position="444"/>
        <end position="565"/>
    </location>
</feature>
<feature type="compositionally biased region" description="Polar residues" evidence="1">
    <location>
        <begin position="244"/>
        <end position="254"/>
    </location>
</feature>
<sequence>DYKEMSKVVGCHNAGFEIPLPTLEPKTSCVQRHATKKIHSPNSTTVPSRYLKASTGSCHDFCKYGRKHEVEAKSWAPIRKFIAARRSASNDQTTNSEESKRKFKINSQNEASYLKEDLSALEGTDISAVEDPNNPSLKHSNSFSLTEHGCSINEKSNRSKEGKGLLDDQNNRIRNKNRSKEMRTSLLGERKILHFPTVSLSPKPSSRRVPSTITRKSQYKNKDEEPEHVPEKTLYIIDSTIENTTSEPTQDVNHTLQVSPSSTSTTQSILSSQTNSRYSSSGMHDSRSPPSPMSIGDKGLRHSSNKNNITKRPLSSLESTPLLPTTPSEKLDSKENSITYLRRAKVLTEKKKPDLQAEYRIRARMAGKLASEKSSPARKVKFRRGTIIDLKQENNTPRRLKFRRVKFIHEIQSRKEDNMNERVQGKEGNESEFSTITKQEKVVTKNQNVERKGTTLKRSLRKKESNESELIGTKATSEKAVTRHQNMEGTTTRRRNFRRKDTNGSELAGTKMNSVKVVLRHQNVAGKKIVQSLFNNVIEETASKLVESRKSKVKALVGAFETVISLQDTNPLATSDAN</sequence>
<gene>
    <name evidence="3" type="ORF">G4B88_027885</name>
</gene>
<dbReference type="Pfam" id="PF07839">
    <property type="entry name" value="CaM_binding"/>
    <property type="match status" value="1"/>
</dbReference>
<keyword evidence="4" id="KW-1185">Reference proteome</keyword>
<accession>A0A7J6I6A7</accession>
<dbReference type="PANTHER" id="PTHR33349">
    <property type="entry name" value="EMB|CAB62594.1"/>
    <property type="match status" value="1"/>
</dbReference>
<feature type="compositionally biased region" description="Polar residues" evidence="1">
    <location>
        <begin position="198"/>
        <end position="216"/>
    </location>
</feature>
<evidence type="ECO:0000313" key="4">
    <source>
        <dbReference type="Proteomes" id="UP000583929"/>
    </source>
</evidence>
<feature type="region of interest" description="Disordered" evidence="1">
    <location>
        <begin position="244"/>
        <end position="332"/>
    </location>
</feature>
<feature type="compositionally biased region" description="Low complexity" evidence="1">
    <location>
        <begin position="255"/>
        <end position="276"/>
    </location>
</feature>
<evidence type="ECO:0000313" key="3">
    <source>
        <dbReference type="EMBL" id="KAF4403114.1"/>
    </source>
</evidence>
<feature type="compositionally biased region" description="Basic and acidic residues" evidence="1">
    <location>
        <begin position="220"/>
        <end position="231"/>
    </location>
</feature>
<feature type="region of interest" description="Disordered" evidence="1">
    <location>
        <begin position="197"/>
        <end position="231"/>
    </location>
</feature>
<comment type="caution">
    <text evidence="3">The sequence shown here is derived from an EMBL/GenBank/DDBJ whole genome shotgun (WGS) entry which is preliminary data.</text>
</comment>
<feature type="region of interest" description="Disordered" evidence="1">
    <location>
        <begin position="478"/>
        <end position="507"/>
    </location>
</feature>